<feature type="region of interest" description="Disordered" evidence="2">
    <location>
        <begin position="66"/>
        <end position="118"/>
    </location>
</feature>
<dbReference type="EMBL" id="MRZV01000017">
    <property type="protein sequence ID" value="PIK62165.1"/>
    <property type="molecule type" value="Genomic_DNA"/>
</dbReference>
<dbReference type="Pfam" id="PF02515">
    <property type="entry name" value="CoA_transf_3"/>
    <property type="match status" value="1"/>
</dbReference>
<dbReference type="InterPro" id="IPR023606">
    <property type="entry name" value="CoA-Trfase_III_dom_1_sf"/>
</dbReference>
<proteinExistence type="inferred from homology"/>
<dbReference type="InterPro" id="IPR003673">
    <property type="entry name" value="CoA-Trfase_fam_III"/>
</dbReference>
<dbReference type="STRING" id="307972.A0A2G8LPJ7"/>
<evidence type="ECO:0008006" key="5">
    <source>
        <dbReference type="Google" id="ProtNLM"/>
    </source>
</evidence>
<protein>
    <recommendedName>
        <fullName evidence="5">Alpha-methylacyl-CoA racemase</fullName>
    </recommendedName>
</protein>
<sequence>MHRFPDDAGYFSTGLQLSPDDVPSQMDQSEWPAMKKMFVKIFASKTQSQWSEIFDGKDACVTPVLTRDEAPHHPHNQANKSFLANQSGSYEPIPAPRLSRTPGVPATTARPEAGQHTPEIMAELGYKDEEIKELEASGAVETASVNSKL</sequence>
<dbReference type="GO" id="GO:0008206">
    <property type="term" value="P:bile acid metabolic process"/>
    <property type="evidence" value="ECO:0007669"/>
    <property type="project" value="TreeGrafter"/>
</dbReference>
<dbReference type="Gene3D" id="3.40.50.10540">
    <property type="entry name" value="Crotonobetainyl-coa:carnitine coa-transferase, domain 1"/>
    <property type="match status" value="1"/>
</dbReference>
<dbReference type="PANTHER" id="PTHR48228">
    <property type="entry name" value="SUCCINYL-COA--D-CITRAMALATE COA-TRANSFERASE"/>
    <property type="match status" value="1"/>
</dbReference>
<keyword evidence="4" id="KW-1185">Reference proteome</keyword>
<dbReference type="PANTHER" id="PTHR48228:SF5">
    <property type="entry name" value="ALPHA-METHYLACYL-COA RACEMASE"/>
    <property type="match status" value="1"/>
</dbReference>
<accession>A0A2G8LPJ7</accession>
<dbReference type="SUPFAM" id="SSF89796">
    <property type="entry name" value="CoA-transferase family III (CaiB/BaiF)"/>
    <property type="match status" value="1"/>
</dbReference>
<gene>
    <name evidence="3" type="ORF">BSL78_00887</name>
</gene>
<dbReference type="AlphaFoldDB" id="A0A2G8LPJ7"/>
<evidence type="ECO:0000313" key="3">
    <source>
        <dbReference type="EMBL" id="PIK62165.1"/>
    </source>
</evidence>
<comment type="similarity">
    <text evidence="1">Belongs to the CoA-transferase III family.</text>
</comment>
<dbReference type="InterPro" id="IPR050509">
    <property type="entry name" value="CoA-transferase_III"/>
</dbReference>
<evidence type="ECO:0000256" key="1">
    <source>
        <dbReference type="ARBA" id="ARBA00008383"/>
    </source>
</evidence>
<name>A0A2G8LPJ7_STIJA</name>
<feature type="compositionally biased region" description="Polar residues" evidence="2">
    <location>
        <begin position="76"/>
        <end position="89"/>
    </location>
</feature>
<organism evidence="3 4">
    <name type="scientific">Stichopus japonicus</name>
    <name type="common">Sea cucumber</name>
    <dbReference type="NCBI Taxonomy" id="307972"/>
    <lineage>
        <taxon>Eukaryota</taxon>
        <taxon>Metazoa</taxon>
        <taxon>Echinodermata</taxon>
        <taxon>Eleutherozoa</taxon>
        <taxon>Echinozoa</taxon>
        <taxon>Holothuroidea</taxon>
        <taxon>Aspidochirotacea</taxon>
        <taxon>Aspidochirotida</taxon>
        <taxon>Stichopodidae</taxon>
        <taxon>Apostichopus</taxon>
    </lineage>
</organism>
<comment type="caution">
    <text evidence="3">The sequence shown here is derived from an EMBL/GenBank/DDBJ whole genome shotgun (WGS) entry which is preliminary data.</text>
</comment>
<dbReference type="Gene3D" id="3.30.1540.10">
    <property type="entry name" value="formyl-coa transferase, domain 3"/>
    <property type="match status" value="1"/>
</dbReference>
<reference evidence="3 4" key="1">
    <citation type="journal article" date="2017" name="PLoS Biol.">
        <title>The sea cucumber genome provides insights into morphological evolution and visceral regeneration.</title>
        <authorList>
            <person name="Zhang X."/>
            <person name="Sun L."/>
            <person name="Yuan J."/>
            <person name="Sun Y."/>
            <person name="Gao Y."/>
            <person name="Zhang L."/>
            <person name="Li S."/>
            <person name="Dai H."/>
            <person name="Hamel J.F."/>
            <person name="Liu C."/>
            <person name="Yu Y."/>
            <person name="Liu S."/>
            <person name="Lin W."/>
            <person name="Guo K."/>
            <person name="Jin S."/>
            <person name="Xu P."/>
            <person name="Storey K.B."/>
            <person name="Huan P."/>
            <person name="Zhang T."/>
            <person name="Zhou Y."/>
            <person name="Zhang J."/>
            <person name="Lin C."/>
            <person name="Li X."/>
            <person name="Xing L."/>
            <person name="Huo D."/>
            <person name="Sun M."/>
            <person name="Wang L."/>
            <person name="Mercier A."/>
            <person name="Li F."/>
            <person name="Yang H."/>
            <person name="Xiang J."/>
        </authorList>
    </citation>
    <scope>NUCLEOTIDE SEQUENCE [LARGE SCALE GENOMIC DNA]</scope>
    <source>
        <strain evidence="3">Shaxun</strain>
        <tissue evidence="3">Muscle</tissue>
    </source>
</reference>
<evidence type="ECO:0000313" key="4">
    <source>
        <dbReference type="Proteomes" id="UP000230750"/>
    </source>
</evidence>
<dbReference type="Proteomes" id="UP000230750">
    <property type="component" value="Unassembled WGS sequence"/>
</dbReference>
<dbReference type="GO" id="GO:0008111">
    <property type="term" value="F:alpha-methylacyl-CoA racemase activity"/>
    <property type="evidence" value="ECO:0007669"/>
    <property type="project" value="TreeGrafter"/>
</dbReference>
<dbReference type="GO" id="GO:0005739">
    <property type="term" value="C:mitochondrion"/>
    <property type="evidence" value="ECO:0007669"/>
    <property type="project" value="TreeGrafter"/>
</dbReference>
<feature type="region of interest" description="Disordered" evidence="2">
    <location>
        <begin position="1"/>
        <end position="29"/>
    </location>
</feature>
<dbReference type="OrthoDB" id="16747at2759"/>
<evidence type="ECO:0000256" key="2">
    <source>
        <dbReference type="SAM" id="MobiDB-lite"/>
    </source>
</evidence>
<dbReference type="InterPro" id="IPR044855">
    <property type="entry name" value="CoA-Trfase_III_dom3_sf"/>
</dbReference>